<protein>
    <submittedName>
        <fullName evidence="1">Uncharacterized protein</fullName>
    </submittedName>
</protein>
<gene>
    <name evidence="1" type="ORF">BCM31_03610</name>
</gene>
<dbReference type="RefSeq" id="WP_101313182.1">
    <property type="nucleotide sequence ID" value="NZ_CP063529.1"/>
</dbReference>
<dbReference type="Proteomes" id="UP000233350">
    <property type="component" value="Unassembled WGS sequence"/>
</dbReference>
<name>A0A2N3PIE7_9HELI</name>
<sequence>MQIETKLGVANLNITKLSVDNSSALQLRSMRLTPQELEEIMRQEQEHLERSNAAAMNAKVNQILGSDYGLDANKLNYFTPNFYSHNVSYDKFGNTIFGSAYNSFLKNGISGFYGDVLNTAGKSSYLDTPIGKMEVFLDLDNMNGKYNAGKISSMGKLINLDVNQDGFLDADDEYFDKLKLKGYNSEGEEVVLKLSDVYNALDLTRFVNTQKDIDAEIAKYGHSKLKNGTSLFRPEESYKRIDEKGIKNLKLFFKNNGTEDGWIDLRESYKDEFGLERFVYADIMESLKLSYKKTGANKRMHLEELRFSVYDGRNETNKATTSSHLSDIRNRFNAMYNDYYRQDNKQSMDLNGRVNFREPVNKLAIQREFQVVTGTKFSEAKFKEFYQGLNDSKTAEQYAYSLKDTDSVVAMKLHDNGKLSFVFDSGRSVDIDIRDVFVTDGEFNLTEKQQRASTISDATSLNEEELSKLDFTQVGMKTDNGIISLADLGIQFIQKDMLANGQTGFTLVKGDGSTLAALDLYRIRSVESMLLFSELSEKDKLRPKFEKEA</sequence>
<dbReference type="OrthoDB" id="5314063at2"/>
<organism evidence="1 2">
    <name type="scientific">Helicobacter winghamensis</name>
    <dbReference type="NCBI Taxonomy" id="157268"/>
    <lineage>
        <taxon>Bacteria</taxon>
        <taxon>Pseudomonadati</taxon>
        <taxon>Campylobacterota</taxon>
        <taxon>Epsilonproteobacteria</taxon>
        <taxon>Campylobacterales</taxon>
        <taxon>Helicobacteraceae</taxon>
        <taxon>Helicobacter</taxon>
    </lineage>
</organism>
<dbReference type="AlphaFoldDB" id="A0A2N3PIE7"/>
<evidence type="ECO:0000313" key="2">
    <source>
        <dbReference type="Proteomes" id="UP000233350"/>
    </source>
</evidence>
<evidence type="ECO:0000313" key="1">
    <source>
        <dbReference type="EMBL" id="PKT80566.1"/>
    </source>
</evidence>
<dbReference type="STRING" id="556267.HWAG_00485"/>
<keyword evidence="2" id="KW-1185">Reference proteome</keyword>
<reference evidence="1 2" key="1">
    <citation type="submission" date="2016-07" db="EMBL/GenBank/DDBJ databases">
        <title>Detection of Helicobacter winghamensis from caecal content of red fox (Vulpes vulpes).</title>
        <authorList>
            <person name="Zanoni R.G."/>
            <person name="Florio D."/>
            <person name="Caffara M."/>
            <person name="Renzi M."/>
            <person name="Parisi A."/>
            <person name="Pasquali F."/>
            <person name="Manfreda G."/>
        </authorList>
    </citation>
    <scope>NUCLEOTIDE SEQUENCE [LARGE SCALE GENOMIC DNA]</scope>
    <source>
        <strain evidence="1 2">295_13</strain>
    </source>
</reference>
<comment type="caution">
    <text evidence="1">The sequence shown here is derived from an EMBL/GenBank/DDBJ whole genome shotgun (WGS) entry which is preliminary data.</text>
</comment>
<dbReference type="EMBL" id="MBPK01000042">
    <property type="protein sequence ID" value="PKT80566.1"/>
    <property type="molecule type" value="Genomic_DNA"/>
</dbReference>
<proteinExistence type="predicted"/>
<accession>A0A2N3PIE7</accession>